<reference evidence="1" key="1">
    <citation type="journal article" date="2020" name="Nature">
        <title>Giant virus diversity and host interactions through global metagenomics.</title>
        <authorList>
            <person name="Schulz F."/>
            <person name="Roux S."/>
            <person name="Paez-Espino D."/>
            <person name="Jungbluth S."/>
            <person name="Walsh D.A."/>
            <person name="Denef V.J."/>
            <person name="McMahon K.D."/>
            <person name="Konstantinidis K.T."/>
            <person name="Eloe-Fadrosh E.A."/>
            <person name="Kyrpides N.C."/>
            <person name="Woyke T."/>
        </authorList>
    </citation>
    <scope>NUCLEOTIDE SEQUENCE</scope>
    <source>
        <strain evidence="1">GVMAG-M-3300020192-26</strain>
    </source>
</reference>
<proteinExistence type="predicted"/>
<evidence type="ECO:0000313" key="1">
    <source>
        <dbReference type="EMBL" id="QHT00039.1"/>
    </source>
</evidence>
<dbReference type="AlphaFoldDB" id="A0A6C0C8R4"/>
<protein>
    <submittedName>
        <fullName evidence="1">Uncharacterized protein</fullName>
    </submittedName>
</protein>
<accession>A0A6C0C8R4</accession>
<organism evidence="1">
    <name type="scientific">viral metagenome</name>
    <dbReference type="NCBI Taxonomy" id="1070528"/>
    <lineage>
        <taxon>unclassified sequences</taxon>
        <taxon>metagenomes</taxon>
        <taxon>organismal metagenomes</taxon>
    </lineage>
</organism>
<dbReference type="EMBL" id="MN739352">
    <property type="protein sequence ID" value="QHT00039.1"/>
    <property type="molecule type" value="Genomic_DNA"/>
</dbReference>
<sequence length="333" mass="39287">MEHQLVNVEIINELIKKSPGGIALSKFDSINTCVDYNTIASMLLELKRFYKTDARNTLRININKILAHSNIDFTMYQNKGTLINMIFHADEYLYMDVETLETILKYHKWNPDNIIEKNSVAYFVKKNSHYQRHPQYAEMISTFIKYGANIELHLSGLSCGQQLYFTVENDDAFQIIMSHTTNFYDLKGLFGYARERTYGDVHTTKIFEHILIYGKISSLQYLDEKEYKNIRTFEEWLRNIRKFPLSIDLMRIAFIDPIKSFNLIDKDQHVNNAVRHLCVFRQNLECLTKSEITIPAYKYYHVAIIILFLINNPKLIVLSRDILRRIASFVFNY</sequence>
<name>A0A6C0C8R4_9ZZZZ</name>